<evidence type="ECO:0000259" key="15">
    <source>
        <dbReference type="PROSITE" id="PS50235"/>
    </source>
</evidence>
<dbReference type="PROSITE" id="PS00973">
    <property type="entry name" value="USP_2"/>
    <property type="match status" value="1"/>
</dbReference>
<dbReference type="InterPro" id="IPR028889">
    <property type="entry name" value="USP"/>
</dbReference>
<dbReference type="InterPro" id="IPR041432">
    <property type="entry name" value="UBP13_Znf-UBP_var"/>
</dbReference>
<dbReference type="InterPro" id="IPR001394">
    <property type="entry name" value="Peptidase_C19_UCH"/>
</dbReference>
<dbReference type="CDD" id="cd14298">
    <property type="entry name" value="UBA2_scUBP14_like"/>
    <property type="match status" value="1"/>
</dbReference>
<dbReference type="PROSITE" id="PS00972">
    <property type="entry name" value="USP_1"/>
    <property type="match status" value="1"/>
</dbReference>
<evidence type="ECO:0000256" key="1">
    <source>
        <dbReference type="ARBA" id="ARBA00000707"/>
    </source>
</evidence>
<dbReference type="SUPFAM" id="SSF54001">
    <property type="entry name" value="Cysteine proteinases"/>
    <property type="match status" value="1"/>
</dbReference>
<dbReference type="Gene3D" id="3.30.40.10">
    <property type="entry name" value="Zinc/RING finger domain, C3HC4 (zinc finger)"/>
    <property type="match status" value="2"/>
</dbReference>
<evidence type="ECO:0000256" key="5">
    <source>
        <dbReference type="ARBA" id="ARBA00022737"/>
    </source>
</evidence>
<keyword evidence="6 12" id="KW-0863">Zinc-finger</keyword>
<protein>
    <recommendedName>
        <fullName evidence="11 13">Ubiquitin carboxyl-terminal hydrolase</fullName>
        <ecNumber evidence="11 13">3.4.19.12</ecNumber>
    </recommendedName>
</protein>
<evidence type="ECO:0000313" key="17">
    <source>
        <dbReference type="EMBL" id="QGN15865.1"/>
    </source>
</evidence>
<evidence type="ECO:0000256" key="9">
    <source>
        <dbReference type="ARBA" id="ARBA00022807"/>
    </source>
</evidence>
<keyword evidence="7 11" id="KW-0833">Ubl conjugation pathway</keyword>
<dbReference type="InterPro" id="IPR050164">
    <property type="entry name" value="Peptidase_C19"/>
</dbReference>
<comment type="similarity">
    <text evidence="2 11 13">Belongs to the peptidase C19 family.</text>
</comment>
<dbReference type="PANTHER" id="PTHR24006:SF664">
    <property type="entry name" value="UBIQUITIN CARBOXYL-TERMINAL HYDROLASE"/>
    <property type="match status" value="1"/>
</dbReference>
<keyword evidence="18" id="KW-1185">Reference proteome</keyword>
<evidence type="ECO:0000256" key="6">
    <source>
        <dbReference type="ARBA" id="ARBA00022771"/>
    </source>
</evidence>
<proteinExistence type="inferred from homology"/>
<dbReference type="SUPFAM" id="SSF57850">
    <property type="entry name" value="RING/U-box"/>
    <property type="match status" value="1"/>
</dbReference>
<dbReference type="InterPro" id="IPR009060">
    <property type="entry name" value="UBA-like_sf"/>
</dbReference>
<keyword evidence="4 11" id="KW-0479">Metal-binding</keyword>
<evidence type="ECO:0000256" key="12">
    <source>
        <dbReference type="PROSITE-ProRule" id="PRU00502"/>
    </source>
</evidence>
<dbReference type="InterPro" id="IPR033864">
    <property type="entry name" value="UBA2_scUBP14-like"/>
</dbReference>
<dbReference type="Pfam" id="PF00627">
    <property type="entry name" value="UBA"/>
    <property type="match status" value="1"/>
</dbReference>
<dbReference type="InterPro" id="IPR013083">
    <property type="entry name" value="Znf_RING/FYVE/PHD"/>
</dbReference>
<feature type="domain" description="UBA" evidence="14">
    <location>
        <begin position="634"/>
        <end position="674"/>
    </location>
</feature>
<dbReference type="PANTHER" id="PTHR24006">
    <property type="entry name" value="UBIQUITIN CARBOXYL-TERMINAL HYDROLASE"/>
    <property type="match status" value="1"/>
</dbReference>
<evidence type="ECO:0000256" key="10">
    <source>
        <dbReference type="ARBA" id="ARBA00022833"/>
    </source>
</evidence>
<name>A0ABX6EWH6_KLUMA</name>
<evidence type="ECO:0000256" key="2">
    <source>
        <dbReference type="ARBA" id="ARBA00009085"/>
    </source>
</evidence>
<comment type="catalytic activity">
    <reaction evidence="1 11 13">
        <text>Thiol-dependent hydrolysis of ester, thioester, amide, peptide and isopeptide bonds formed by the C-terminal Gly of ubiquitin (a 76-residue protein attached to proteins as an intracellular targeting signal).</text>
        <dbReference type="EC" id="3.4.19.12"/>
    </reaction>
</comment>
<feature type="domain" description="UBA" evidence="14">
    <location>
        <begin position="572"/>
        <end position="613"/>
    </location>
</feature>
<dbReference type="Proteomes" id="UP000422736">
    <property type="component" value="Chromosome 4"/>
</dbReference>
<dbReference type="InterPro" id="IPR018200">
    <property type="entry name" value="USP_CS"/>
</dbReference>
<dbReference type="SUPFAM" id="SSF46934">
    <property type="entry name" value="UBA-like"/>
    <property type="match status" value="1"/>
</dbReference>
<evidence type="ECO:0000259" key="14">
    <source>
        <dbReference type="PROSITE" id="PS50030"/>
    </source>
</evidence>
<feature type="domain" description="USP" evidence="15">
    <location>
        <begin position="316"/>
        <end position="775"/>
    </location>
</feature>
<keyword evidence="3 11" id="KW-0645">Protease</keyword>
<dbReference type="Pfam" id="PF17807">
    <property type="entry name" value="zf-UBP_var"/>
    <property type="match status" value="1"/>
</dbReference>
<dbReference type="CDD" id="cd02658">
    <property type="entry name" value="Peptidase_C19B"/>
    <property type="match status" value="1"/>
</dbReference>
<dbReference type="Gene3D" id="1.10.8.10">
    <property type="entry name" value="DNA helicase RuvA subunit, C-terminal domain"/>
    <property type="match status" value="2"/>
</dbReference>
<dbReference type="SMART" id="SM00165">
    <property type="entry name" value="UBA"/>
    <property type="match status" value="2"/>
</dbReference>
<dbReference type="InterPro" id="IPR015940">
    <property type="entry name" value="UBA"/>
</dbReference>
<evidence type="ECO:0000256" key="8">
    <source>
        <dbReference type="ARBA" id="ARBA00022801"/>
    </source>
</evidence>
<dbReference type="InterPro" id="IPR038765">
    <property type="entry name" value="Papain-like_cys_pep_sf"/>
</dbReference>
<evidence type="ECO:0000256" key="11">
    <source>
        <dbReference type="PIRNR" id="PIRNR016308"/>
    </source>
</evidence>
<evidence type="ECO:0000259" key="16">
    <source>
        <dbReference type="PROSITE" id="PS50271"/>
    </source>
</evidence>
<dbReference type="EC" id="3.4.19.12" evidence="11 13"/>
<keyword evidence="8 11" id="KW-0378">Hydrolase</keyword>
<dbReference type="Pfam" id="PF02148">
    <property type="entry name" value="zf-UBP"/>
    <property type="match status" value="1"/>
</dbReference>
<keyword evidence="10 11" id="KW-0862">Zinc</keyword>
<dbReference type="InterPro" id="IPR001607">
    <property type="entry name" value="Znf_UBP"/>
</dbReference>
<keyword evidence="5" id="KW-0677">Repeat</keyword>
<evidence type="ECO:0000256" key="3">
    <source>
        <dbReference type="ARBA" id="ARBA00022670"/>
    </source>
</evidence>
<evidence type="ECO:0000256" key="13">
    <source>
        <dbReference type="RuleBase" id="RU366025"/>
    </source>
</evidence>
<keyword evidence="9 11" id="KW-0788">Thiol protease</keyword>
<accession>A0ABX6EWH6</accession>
<dbReference type="PROSITE" id="PS50235">
    <property type="entry name" value="USP_3"/>
    <property type="match status" value="1"/>
</dbReference>
<reference evidence="17 18" key="1">
    <citation type="submission" date="2016-03" db="EMBL/GenBank/DDBJ databases">
        <title>How can Kluyveromyces marxianus grow so fast - potential evolutionary course in Saccharomyces Complex revealed by comparative genomics.</title>
        <authorList>
            <person name="Mo W."/>
            <person name="Lu W."/>
            <person name="Yang X."/>
            <person name="Qi J."/>
            <person name="Lv H."/>
        </authorList>
    </citation>
    <scope>NUCLEOTIDE SEQUENCE [LARGE SCALE GENOMIC DNA]</scope>
    <source>
        <strain evidence="17 18">FIM1</strain>
    </source>
</reference>
<dbReference type="Pfam" id="PF00443">
    <property type="entry name" value="UCH"/>
    <property type="match status" value="1"/>
</dbReference>
<evidence type="ECO:0000256" key="7">
    <source>
        <dbReference type="ARBA" id="ARBA00022786"/>
    </source>
</evidence>
<dbReference type="PROSITE" id="PS50271">
    <property type="entry name" value="ZF_UBP"/>
    <property type="match status" value="1"/>
</dbReference>
<dbReference type="GO" id="GO:0016787">
    <property type="term" value="F:hydrolase activity"/>
    <property type="evidence" value="ECO:0007669"/>
    <property type="project" value="UniProtKB-KW"/>
</dbReference>
<evidence type="ECO:0000313" key="18">
    <source>
        <dbReference type="Proteomes" id="UP000422736"/>
    </source>
</evidence>
<dbReference type="EMBL" id="CP015057">
    <property type="protein sequence ID" value="QGN15865.1"/>
    <property type="molecule type" value="Genomic_DNA"/>
</dbReference>
<dbReference type="PROSITE" id="PS50030">
    <property type="entry name" value="UBA"/>
    <property type="match status" value="2"/>
</dbReference>
<dbReference type="InterPro" id="IPR016652">
    <property type="entry name" value="Ubiquitinyl_hydrolase"/>
</dbReference>
<organism evidence="17 18">
    <name type="scientific">Kluyveromyces marxianus</name>
    <name type="common">Yeast</name>
    <name type="synonym">Candida kefyr</name>
    <dbReference type="NCBI Taxonomy" id="4911"/>
    <lineage>
        <taxon>Eukaryota</taxon>
        <taxon>Fungi</taxon>
        <taxon>Dikarya</taxon>
        <taxon>Ascomycota</taxon>
        <taxon>Saccharomycotina</taxon>
        <taxon>Saccharomycetes</taxon>
        <taxon>Saccharomycetales</taxon>
        <taxon>Saccharomycetaceae</taxon>
        <taxon>Kluyveromyces</taxon>
    </lineage>
</organism>
<feature type="domain" description="UBP-type" evidence="16">
    <location>
        <begin position="162"/>
        <end position="273"/>
    </location>
</feature>
<dbReference type="Gene3D" id="3.90.70.10">
    <property type="entry name" value="Cysteine proteinases"/>
    <property type="match status" value="1"/>
</dbReference>
<evidence type="ECO:0000256" key="4">
    <source>
        <dbReference type="ARBA" id="ARBA00022723"/>
    </source>
</evidence>
<dbReference type="PIRSF" id="PIRSF016308">
    <property type="entry name" value="UBP"/>
    <property type="match status" value="1"/>
</dbReference>
<gene>
    <name evidence="17" type="primary">UBP14</name>
    <name evidence="17" type="ORF">FIM1_2562</name>
</gene>
<dbReference type="SMART" id="SM00290">
    <property type="entry name" value="ZnF_UBP"/>
    <property type="match status" value="2"/>
</dbReference>
<sequence length="776" mass="88440">MSDFDICDIKVPNVIDNDDCVYCFETMKNKNTDTDHALIICLTCFQCFCIDHWEFHQQVVVNETQTTHDLYLKVSKYLKPQRNDEEASTPPSEKKMKLEIKDVNEDDLYDTHWTVGSLERGEMLSSDTLEVPQDWLNKVNEILNAKSSSYQDMSNTWTLELKPCQHIDNFDLSKCTPPPSTLSQCCSDCGLSSNLWLCLHCGNVGCGREQVGIQGNSHALKHYESARDHSLAVKLGSLTRDTADIYCYSCDEDVKFVNQQQWNEILEFWKVEVPEKSKEKTLVELQVEQSLKWDFQMVDSSGKSLKHLKCGPEYGLGLLNLGNSCYMNSILQVLLNGGVKHWNLSELGSFPDDVIYPRNNLICQLIKIRDAMTTFQSKYPDGVKPTSFKKVIGGSHEEFSSGRQQDSLEFFTYMTDKLDKEVFKKRDSNPNDLFRCRMQDKIKCSDCNKVKFMDQVAEVIQLPLQRSEEPQQLIDRIRDYFSGETIEYRCPTTKELTTAVKVPGFSTFPHTLVVNPIRIELINWQPSKTSDQVFVPGVRDAELLDMTPFKAEGLLETEEELKEEDANAEEVQFNEVFLSQLKEMGFSENASKRALHATGNSNANDAMEWLFQHMDDADLNSDFKPPKTQNKGPNVDQDALSNMVNMGLDPKLCRKALVLNNNDVNSSVEWVFSHMDDDGELPETEGSSNDDKNPIAKTYGVEAKNIAAAKYKLSAVVCHKGNSVHSGHYVAFIKKIVDGKEQWVLYNDEKIILANDVTNFEEIEKNGYMYFFTLLE</sequence>